<evidence type="ECO:0000313" key="3">
    <source>
        <dbReference type="EMBL" id="MBR7828780.1"/>
    </source>
</evidence>
<dbReference type="GO" id="GO:0016887">
    <property type="term" value="F:ATP hydrolysis activity"/>
    <property type="evidence" value="ECO:0007669"/>
    <property type="project" value="InterPro"/>
</dbReference>
<dbReference type="CDD" id="cd01130">
    <property type="entry name" value="VirB11-like_ATPase"/>
    <property type="match status" value="1"/>
</dbReference>
<dbReference type="AlphaFoldDB" id="A0A941IHQ5"/>
<name>A0A941IHQ5_9ACTN</name>
<dbReference type="RefSeq" id="WP_212519916.1">
    <property type="nucleotide sequence ID" value="NZ_JAGSOH010000065.1"/>
</dbReference>
<proteinExistence type="inferred from homology"/>
<sequence length="415" mass="45243">MDYELVKRLRAVVGGQLSPLRPGALEHQRREAEPLVISAARNAGVKEGVIDETVQAVLDLIFGAGRLQRLLNDPEIENIDCNGLQVWVSYRQRPDEPVLVDPVADTIEEFVTLIRTLASGLGTASSSRPWDTANPQLDFSLPGGLRFSGVMDVSKEPLLSIRRAGMHRVFLEQLVENRTVLPGAASFLAAAVRARKNMIVCGETNSGKTTLLRALINLVDRRERLILVENARELAIDELRDLHPNAVSLEVRLANSEGAGEIDMRQLVRRSLRMNPSRVIVGEVLGTEIVEMLLAMSQGNDGSLSTIHANKAELVFDRITTYAALAHEHLPPAAVHQMIAGAVNFVVFVRMVKPGAGAPAYRCVSEIREVNGHDGTVLSSQVFGPREDGRAVARASVSCFDELVGHGYDYTLEGG</sequence>
<dbReference type="PANTHER" id="PTHR30486">
    <property type="entry name" value="TWITCHING MOTILITY PROTEIN PILT"/>
    <property type="match status" value="1"/>
</dbReference>
<dbReference type="EMBL" id="JAGSOH010000065">
    <property type="protein sequence ID" value="MBR7828780.1"/>
    <property type="molecule type" value="Genomic_DNA"/>
</dbReference>
<reference evidence="3" key="1">
    <citation type="submission" date="2021-04" db="EMBL/GenBank/DDBJ databases">
        <title>Genome based classification of Actinospica acidithermotolerans sp. nov., an actinobacterium isolated from an Indonesian hot spring.</title>
        <authorList>
            <person name="Kusuma A.B."/>
            <person name="Putra K.E."/>
            <person name="Nafisah S."/>
            <person name="Loh J."/>
            <person name="Nouioui I."/>
            <person name="Goodfellow M."/>
        </authorList>
    </citation>
    <scope>NUCLEOTIDE SEQUENCE</scope>
    <source>
        <strain evidence="3">MGRD01-02</strain>
    </source>
</reference>
<comment type="caution">
    <text evidence="3">The sequence shown here is derived from an EMBL/GenBank/DDBJ whole genome shotgun (WGS) entry which is preliminary data.</text>
</comment>
<dbReference type="InterPro" id="IPR050921">
    <property type="entry name" value="T4SS_GSP_E_ATPase"/>
</dbReference>
<protein>
    <submittedName>
        <fullName evidence="3">CpaF family protein</fullName>
    </submittedName>
</protein>
<dbReference type="Pfam" id="PF00437">
    <property type="entry name" value="T2SSE"/>
    <property type="match status" value="1"/>
</dbReference>
<accession>A0A941IHQ5</accession>
<organism evidence="3 4">
    <name type="scientific">Actinospica acidithermotolerans</name>
    <dbReference type="NCBI Taxonomy" id="2828514"/>
    <lineage>
        <taxon>Bacteria</taxon>
        <taxon>Bacillati</taxon>
        <taxon>Actinomycetota</taxon>
        <taxon>Actinomycetes</taxon>
        <taxon>Catenulisporales</taxon>
        <taxon>Actinospicaceae</taxon>
        <taxon>Actinospica</taxon>
    </lineage>
</organism>
<dbReference type="Gene3D" id="3.30.450.380">
    <property type="match status" value="1"/>
</dbReference>
<dbReference type="PANTHER" id="PTHR30486:SF6">
    <property type="entry name" value="TYPE IV PILUS RETRACTATION ATPASE PILT"/>
    <property type="match status" value="1"/>
</dbReference>
<dbReference type="Proteomes" id="UP000676325">
    <property type="component" value="Unassembled WGS sequence"/>
</dbReference>
<evidence type="ECO:0000256" key="1">
    <source>
        <dbReference type="ARBA" id="ARBA00006611"/>
    </source>
</evidence>
<keyword evidence="4" id="KW-1185">Reference proteome</keyword>
<evidence type="ECO:0000313" key="4">
    <source>
        <dbReference type="Proteomes" id="UP000676325"/>
    </source>
</evidence>
<evidence type="ECO:0000259" key="2">
    <source>
        <dbReference type="Pfam" id="PF00437"/>
    </source>
</evidence>
<dbReference type="InterPro" id="IPR027417">
    <property type="entry name" value="P-loop_NTPase"/>
</dbReference>
<dbReference type="Gene3D" id="3.40.50.300">
    <property type="entry name" value="P-loop containing nucleotide triphosphate hydrolases"/>
    <property type="match status" value="1"/>
</dbReference>
<dbReference type="InterPro" id="IPR001482">
    <property type="entry name" value="T2SS/T4SS_dom"/>
</dbReference>
<dbReference type="SUPFAM" id="SSF52540">
    <property type="entry name" value="P-loop containing nucleoside triphosphate hydrolases"/>
    <property type="match status" value="1"/>
</dbReference>
<gene>
    <name evidence="3" type="ORF">KDK95_20900</name>
</gene>
<feature type="domain" description="Bacterial type II secretion system protein E" evidence="2">
    <location>
        <begin position="157"/>
        <end position="353"/>
    </location>
</feature>
<comment type="similarity">
    <text evidence="1">Belongs to the GSP E family.</text>
</comment>